<dbReference type="EMBL" id="JACJQB010000022">
    <property type="protein sequence ID" value="MBD2188770.1"/>
    <property type="molecule type" value="Genomic_DNA"/>
</dbReference>
<comment type="caution">
    <text evidence="1">The sequence shown here is derived from an EMBL/GenBank/DDBJ whole genome shotgun (WGS) entry which is preliminary data.</text>
</comment>
<protein>
    <submittedName>
        <fullName evidence="1">Uncharacterized protein</fullName>
    </submittedName>
</protein>
<dbReference type="Proteomes" id="UP000642094">
    <property type="component" value="Unassembled WGS sequence"/>
</dbReference>
<evidence type="ECO:0000313" key="2">
    <source>
        <dbReference type="Proteomes" id="UP000642094"/>
    </source>
</evidence>
<gene>
    <name evidence="1" type="ORF">H6F41_11525</name>
</gene>
<accession>A0ABR7ZYA2</accession>
<proteinExistence type="predicted"/>
<keyword evidence="2" id="KW-1185">Reference proteome</keyword>
<dbReference type="RefSeq" id="WP_190403620.1">
    <property type="nucleotide sequence ID" value="NZ_JACJQB010000022.1"/>
</dbReference>
<name>A0ABR7ZYA2_9CYAN</name>
<reference evidence="1 2" key="1">
    <citation type="journal article" date="2020" name="ISME J.">
        <title>Comparative genomics reveals insights into cyanobacterial evolution and habitat adaptation.</title>
        <authorList>
            <person name="Chen M.Y."/>
            <person name="Teng W.K."/>
            <person name="Zhao L."/>
            <person name="Hu C.X."/>
            <person name="Zhou Y.K."/>
            <person name="Han B.P."/>
            <person name="Song L.R."/>
            <person name="Shu W.S."/>
        </authorList>
    </citation>
    <scope>NUCLEOTIDE SEQUENCE [LARGE SCALE GENOMIC DNA]</scope>
    <source>
        <strain evidence="1 2">FACHB-723</strain>
    </source>
</reference>
<organism evidence="1 2">
    <name type="scientific">Pseudanabaena mucicola FACHB-723</name>
    <dbReference type="NCBI Taxonomy" id="2692860"/>
    <lineage>
        <taxon>Bacteria</taxon>
        <taxon>Bacillati</taxon>
        <taxon>Cyanobacteriota</taxon>
        <taxon>Cyanophyceae</taxon>
        <taxon>Pseudanabaenales</taxon>
        <taxon>Pseudanabaenaceae</taxon>
        <taxon>Pseudanabaena</taxon>
    </lineage>
</organism>
<sequence>MTGLIHKEAYFLVPALQSIFDGYSIQPLYKDSELLLENIYLEMSQDLCSNADLQANFVIACSRINHCSGLDFSGIDKLKDSWINEFQNAKDENRKHELIFSLLTIRKVKKEYWEQVQPRDEWSRDISDYRDQLSLEIAREFYAKQTDDESAAKYHIPYFFKMLRKFA</sequence>
<evidence type="ECO:0000313" key="1">
    <source>
        <dbReference type="EMBL" id="MBD2188770.1"/>
    </source>
</evidence>